<gene>
    <name evidence="5" type="ORF">ENQ76_13595</name>
</gene>
<dbReference type="GO" id="GO:0019878">
    <property type="term" value="P:lysine biosynthetic process via aminoadipic acid"/>
    <property type="evidence" value="ECO:0007669"/>
    <property type="project" value="TreeGrafter"/>
</dbReference>
<dbReference type="InterPro" id="IPR037143">
    <property type="entry name" value="4-PPantetheinyl_Trfase_dom_sf"/>
</dbReference>
<proteinExistence type="inferred from homology"/>
<evidence type="ECO:0000259" key="3">
    <source>
        <dbReference type="Pfam" id="PF01648"/>
    </source>
</evidence>
<dbReference type="PANTHER" id="PTHR12215">
    <property type="entry name" value="PHOSPHOPANTETHEINE TRANSFERASE"/>
    <property type="match status" value="1"/>
</dbReference>
<dbReference type="Gene3D" id="3.90.470.20">
    <property type="entry name" value="4'-phosphopantetheinyl transferase domain"/>
    <property type="match status" value="2"/>
</dbReference>
<dbReference type="InterPro" id="IPR050559">
    <property type="entry name" value="P-Pant_transferase_sf"/>
</dbReference>
<reference evidence="5" key="1">
    <citation type="journal article" date="2020" name="mSystems">
        <title>Genome- and Community-Level Interaction Insights into Carbon Utilization and Element Cycling Functions of Hydrothermarchaeota in Hydrothermal Sediment.</title>
        <authorList>
            <person name="Zhou Z."/>
            <person name="Liu Y."/>
            <person name="Xu W."/>
            <person name="Pan J."/>
            <person name="Luo Z.H."/>
            <person name="Li M."/>
        </authorList>
    </citation>
    <scope>NUCLEOTIDE SEQUENCE [LARGE SCALE GENOMIC DNA]</scope>
    <source>
        <strain evidence="5">SpSt-339</strain>
    </source>
</reference>
<protein>
    <submittedName>
        <fullName evidence="5">4'-phosphopantetheinyl transferase superfamily protein</fullName>
    </submittedName>
</protein>
<evidence type="ECO:0000256" key="1">
    <source>
        <dbReference type="ARBA" id="ARBA00010990"/>
    </source>
</evidence>
<dbReference type="GO" id="GO:0005829">
    <property type="term" value="C:cytosol"/>
    <property type="evidence" value="ECO:0007669"/>
    <property type="project" value="TreeGrafter"/>
</dbReference>
<evidence type="ECO:0000256" key="2">
    <source>
        <dbReference type="ARBA" id="ARBA00022679"/>
    </source>
</evidence>
<evidence type="ECO:0000259" key="4">
    <source>
        <dbReference type="Pfam" id="PF22624"/>
    </source>
</evidence>
<comment type="similarity">
    <text evidence="1">Belongs to the P-Pant transferase superfamily. Gsp/Sfp/HetI/AcpT family.</text>
</comment>
<dbReference type="PANTHER" id="PTHR12215:SF10">
    <property type="entry name" value="L-AMINOADIPATE-SEMIALDEHYDE DEHYDROGENASE-PHOSPHOPANTETHEINYL TRANSFERASE"/>
    <property type="match status" value="1"/>
</dbReference>
<feature type="domain" description="4'-phosphopantetheinyl transferase" evidence="3">
    <location>
        <begin position="131"/>
        <end position="215"/>
    </location>
</feature>
<dbReference type="InterPro" id="IPR008278">
    <property type="entry name" value="4-PPantetheinyl_Trfase_dom"/>
</dbReference>
<dbReference type="InterPro" id="IPR055066">
    <property type="entry name" value="AASDHPPT_N"/>
</dbReference>
<feature type="domain" description="4'-phosphopantetheinyl transferase N-terminal" evidence="4">
    <location>
        <begin position="31"/>
        <end position="124"/>
    </location>
</feature>
<name>A0A7C2NZD0_9PLAN</name>
<sequence length="264" mass="29593">MPSLFTPDADWPAWPSASVVDRTAIHVVRLWMPDGFPRYHALLALLSPDEKARAERFLIDIVRQRFVVCRATLRLLLAGLCDCAPTDIAFDYGPHGKPLLSSLPTLHSPLSFNVSHADDVALFAIGWSCELGVDVERSRDHDWRNMARRFFATAEWEQLQRLPTELQHAAFCRVWTCKEAYMKATGQGMSLPLGSFAVCADPRLPPRLLSVQDQPSEVERWQMSCVDPAPDFAGAVMWDGAMKNVQRWTWHLSGPLAPVRGGEG</sequence>
<accession>A0A7C2NZD0</accession>
<dbReference type="GO" id="GO:0000287">
    <property type="term" value="F:magnesium ion binding"/>
    <property type="evidence" value="ECO:0007669"/>
    <property type="project" value="InterPro"/>
</dbReference>
<dbReference type="EMBL" id="DSOK01000373">
    <property type="protein sequence ID" value="HEN16489.1"/>
    <property type="molecule type" value="Genomic_DNA"/>
</dbReference>
<comment type="caution">
    <text evidence="5">The sequence shown here is derived from an EMBL/GenBank/DDBJ whole genome shotgun (WGS) entry which is preliminary data.</text>
</comment>
<keyword evidence="2 5" id="KW-0808">Transferase</keyword>
<dbReference type="GO" id="GO:0008897">
    <property type="term" value="F:holo-[acyl-carrier-protein] synthase activity"/>
    <property type="evidence" value="ECO:0007669"/>
    <property type="project" value="InterPro"/>
</dbReference>
<dbReference type="SUPFAM" id="SSF56214">
    <property type="entry name" value="4'-phosphopantetheinyl transferase"/>
    <property type="match status" value="2"/>
</dbReference>
<organism evidence="5">
    <name type="scientific">Schlesneria paludicola</name>
    <dbReference type="NCBI Taxonomy" id="360056"/>
    <lineage>
        <taxon>Bacteria</taxon>
        <taxon>Pseudomonadati</taxon>
        <taxon>Planctomycetota</taxon>
        <taxon>Planctomycetia</taxon>
        <taxon>Planctomycetales</taxon>
        <taxon>Planctomycetaceae</taxon>
        <taxon>Schlesneria</taxon>
    </lineage>
</organism>
<dbReference type="Pfam" id="PF22624">
    <property type="entry name" value="AASDHPPT_N"/>
    <property type="match status" value="1"/>
</dbReference>
<dbReference type="Pfam" id="PF01648">
    <property type="entry name" value="ACPS"/>
    <property type="match status" value="1"/>
</dbReference>
<dbReference type="AlphaFoldDB" id="A0A7C2NZD0"/>
<evidence type="ECO:0000313" key="5">
    <source>
        <dbReference type="EMBL" id="HEN16489.1"/>
    </source>
</evidence>